<name>A0A392V2Q0_9FABA</name>
<organism evidence="1 2">
    <name type="scientific">Trifolium medium</name>
    <dbReference type="NCBI Taxonomy" id="97028"/>
    <lineage>
        <taxon>Eukaryota</taxon>
        <taxon>Viridiplantae</taxon>
        <taxon>Streptophyta</taxon>
        <taxon>Embryophyta</taxon>
        <taxon>Tracheophyta</taxon>
        <taxon>Spermatophyta</taxon>
        <taxon>Magnoliopsida</taxon>
        <taxon>eudicotyledons</taxon>
        <taxon>Gunneridae</taxon>
        <taxon>Pentapetalae</taxon>
        <taxon>rosids</taxon>
        <taxon>fabids</taxon>
        <taxon>Fabales</taxon>
        <taxon>Fabaceae</taxon>
        <taxon>Papilionoideae</taxon>
        <taxon>50 kb inversion clade</taxon>
        <taxon>NPAAA clade</taxon>
        <taxon>Hologalegina</taxon>
        <taxon>IRL clade</taxon>
        <taxon>Trifolieae</taxon>
        <taxon>Trifolium</taxon>
    </lineage>
</organism>
<evidence type="ECO:0000313" key="1">
    <source>
        <dbReference type="EMBL" id="MCI81235.1"/>
    </source>
</evidence>
<accession>A0A392V2Q0</accession>
<reference evidence="1 2" key="1">
    <citation type="journal article" date="2018" name="Front. Plant Sci.">
        <title>Red Clover (Trifolium pratense) and Zigzag Clover (T. medium) - A Picture of Genomic Similarities and Differences.</title>
        <authorList>
            <person name="Dluhosova J."/>
            <person name="Istvanek J."/>
            <person name="Nedelnik J."/>
            <person name="Repkova J."/>
        </authorList>
    </citation>
    <scope>NUCLEOTIDE SEQUENCE [LARGE SCALE GENOMIC DNA]</scope>
    <source>
        <strain evidence="2">cv. 10/8</strain>
        <tissue evidence="1">Leaf</tissue>
    </source>
</reference>
<dbReference type="Proteomes" id="UP000265520">
    <property type="component" value="Unassembled WGS sequence"/>
</dbReference>
<protein>
    <submittedName>
        <fullName evidence="1">Uncharacterized protein</fullName>
    </submittedName>
</protein>
<sequence length="47" mass="5306">MDKFEVSFSRNVLEADNQFICNMMGAKTVVSQNRYPGLPVVIGRSKK</sequence>
<comment type="caution">
    <text evidence="1">The sequence shown here is derived from an EMBL/GenBank/DDBJ whole genome shotgun (WGS) entry which is preliminary data.</text>
</comment>
<keyword evidence="2" id="KW-1185">Reference proteome</keyword>
<evidence type="ECO:0000313" key="2">
    <source>
        <dbReference type="Proteomes" id="UP000265520"/>
    </source>
</evidence>
<dbReference type="AlphaFoldDB" id="A0A392V2Q0"/>
<feature type="non-terminal residue" evidence="1">
    <location>
        <position position="47"/>
    </location>
</feature>
<dbReference type="EMBL" id="LXQA011014031">
    <property type="protein sequence ID" value="MCI81235.1"/>
    <property type="molecule type" value="Genomic_DNA"/>
</dbReference>
<proteinExistence type="predicted"/>